<dbReference type="Proteomes" id="UP000015464">
    <property type="component" value="Unassembled WGS sequence"/>
</dbReference>
<dbReference type="STRING" id="653667.S9VSI5"/>
<keyword evidence="1" id="KW-1133">Transmembrane helix</keyword>
<feature type="transmembrane region" description="Helical" evidence="1">
    <location>
        <begin position="292"/>
        <end position="315"/>
    </location>
</feature>
<accession>S9VSI5</accession>
<feature type="transmembrane region" description="Helical" evidence="1">
    <location>
        <begin position="125"/>
        <end position="152"/>
    </location>
</feature>
<organism evidence="2 3">
    <name type="scientific">Schizosaccharomyces cryophilus (strain OY26 / ATCC MYA-4695 / CBS 11777 / NBRC 106824 / NRRL Y48691)</name>
    <name type="common">Fission yeast</name>
    <dbReference type="NCBI Taxonomy" id="653667"/>
    <lineage>
        <taxon>Eukaryota</taxon>
        <taxon>Fungi</taxon>
        <taxon>Dikarya</taxon>
        <taxon>Ascomycota</taxon>
        <taxon>Taphrinomycotina</taxon>
        <taxon>Schizosaccharomycetes</taxon>
        <taxon>Schizosaccharomycetales</taxon>
        <taxon>Schizosaccharomycetaceae</taxon>
        <taxon>Schizosaccharomyces</taxon>
    </lineage>
</organism>
<dbReference type="OrthoDB" id="5308502at2759"/>
<feature type="transmembrane region" description="Helical" evidence="1">
    <location>
        <begin position="58"/>
        <end position="80"/>
    </location>
</feature>
<evidence type="ECO:0000256" key="1">
    <source>
        <dbReference type="SAM" id="Phobius"/>
    </source>
</evidence>
<keyword evidence="1" id="KW-0472">Membrane</keyword>
<sequence length="400" mass="44734">MNATQLETFERFFYQVYGNGTVGNGTHCYLWRQHNWPSITEEGTVLDGVNCDSPVKKLAGHGAVGIVSACLGFLLIPFLLMNIGKFNVPGAQKGFQRRAEFYWMILLILVLAVSGFAYIDVDRNPVQGLSMCIFSFCFHSNVPILVLVYWHYVSTFGFIRWRELTVVGREADGSERRKRIETMEYGMPIVMYILSMLGFLLAGFHSWARIARGEAAVATDARFKASAVINLFGLGCCVGAFCVYLKEYGRDRRKRWMSVYMGGLMVLLRGVYGCISSWKYNWNASNPKVNPGIAFGLGYVPELIVGTVICLYGVLSPGIAEVERLAVEEEEQERITQTTMDRMQVASTDSTWGRRLPAAAPAAAASTVSMPPPPYQEVFANDSEEAEKEEQMEVTINRMN</sequence>
<gene>
    <name evidence="2" type="ORF">SPOG_00629</name>
</gene>
<dbReference type="HOGENOM" id="CLU_689186_0_0_1"/>
<dbReference type="InterPro" id="IPR018830">
    <property type="entry name" value="DUF2434"/>
</dbReference>
<feature type="transmembrane region" description="Helical" evidence="1">
    <location>
        <begin position="185"/>
        <end position="207"/>
    </location>
</feature>
<dbReference type="RefSeq" id="XP_013024258.1">
    <property type="nucleotide sequence ID" value="XM_013168804.1"/>
</dbReference>
<name>S9VSI5_SCHCR</name>
<dbReference type="EMBL" id="KE546992">
    <property type="protein sequence ID" value="EPY50833.1"/>
    <property type="molecule type" value="Genomic_DNA"/>
</dbReference>
<feature type="transmembrane region" description="Helical" evidence="1">
    <location>
        <begin position="257"/>
        <end position="280"/>
    </location>
</feature>
<keyword evidence="1" id="KW-0812">Transmembrane</keyword>
<dbReference type="Pfam" id="PF10361">
    <property type="entry name" value="DUF2434"/>
    <property type="match status" value="1"/>
</dbReference>
<dbReference type="OMA" id="WLPLWFY"/>
<evidence type="ECO:0000313" key="2">
    <source>
        <dbReference type="EMBL" id="EPY50833.1"/>
    </source>
</evidence>
<dbReference type="AlphaFoldDB" id="S9VSI5"/>
<feature type="transmembrane region" description="Helical" evidence="1">
    <location>
        <begin position="101"/>
        <end position="119"/>
    </location>
</feature>
<evidence type="ECO:0000313" key="3">
    <source>
        <dbReference type="Proteomes" id="UP000015464"/>
    </source>
</evidence>
<dbReference type="eggNOG" id="ENOG502QWQE">
    <property type="taxonomic scope" value="Eukaryota"/>
</dbReference>
<protein>
    <submittedName>
        <fullName evidence="2">Fungal protein</fullName>
    </submittedName>
</protein>
<dbReference type="GeneID" id="25034961"/>
<proteinExistence type="predicted"/>
<reference evidence="2 3" key="1">
    <citation type="journal article" date="2011" name="Science">
        <title>Comparative functional genomics of the fission yeasts.</title>
        <authorList>
            <person name="Rhind N."/>
            <person name="Chen Z."/>
            <person name="Yassour M."/>
            <person name="Thompson D.A."/>
            <person name="Haas B.J."/>
            <person name="Habib N."/>
            <person name="Wapinski I."/>
            <person name="Roy S."/>
            <person name="Lin M.F."/>
            <person name="Heiman D.I."/>
            <person name="Young S.K."/>
            <person name="Furuya K."/>
            <person name="Guo Y."/>
            <person name="Pidoux A."/>
            <person name="Chen H.M."/>
            <person name="Robbertse B."/>
            <person name="Goldberg J.M."/>
            <person name="Aoki K."/>
            <person name="Bayne E.H."/>
            <person name="Berlin A.M."/>
            <person name="Desjardins C.A."/>
            <person name="Dobbs E."/>
            <person name="Dukaj L."/>
            <person name="Fan L."/>
            <person name="FitzGerald M.G."/>
            <person name="French C."/>
            <person name="Gujja S."/>
            <person name="Hansen K."/>
            <person name="Keifenheim D."/>
            <person name="Levin J.Z."/>
            <person name="Mosher R.A."/>
            <person name="Mueller C.A."/>
            <person name="Pfiffner J."/>
            <person name="Priest M."/>
            <person name="Russ C."/>
            <person name="Smialowska A."/>
            <person name="Swoboda P."/>
            <person name="Sykes S.M."/>
            <person name="Vaughn M."/>
            <person name="Vengrova S."/>
            <person name="Yoder R."/>
            <person name="Zeng Q."/>
            <person name="Allshire R."/>
            <person name="Baulcombe D."/>
            <person name="Birren B.W."/>
            <person name="Brown W."/>
            <person name="Ekwall K."/>
            <person name="Kellis M."/>
            <person name="Leatherwood J."/>
            <person name="Levin H."/>
            <person name="Margalit H."/>
            <person name="Martienssen R."/>
            <person name="Nieduszynski C.A."/>
            <person name="Spatafora J.W."/>
            <person name="Friedman N."/>
            <person name="Dalgaard J.Z."/>
            <person name="Baumann P."/>
            <person name="Niki H."/>
            <person name="Regev A."/>
            <person name="Nusbaum C."/>
        </authorList>
    </citation>
    <scope>NUCLEOTIDE SEQUENCE [LARGE SCALE GENOMIC DNA]</scope>
    <source>
        <strain evidence="3">OY26 / ATCC MYA-4695 / CBS 11777 / NBRC 106824 / NRRL Y48691</strain>
    </source>
</reference>
<feature type="transmembrane region" description="Helical" evidence="1">
    <location>
        <begin position="227"/>
        <end position="245"/>
    </location>
</feature>
<keyword evidence="3" id="KW-1185">Reference proteome</keyword>